<keyword evidence="3" id="KW-1185">Reference proteome</keyword>
<dbReference type="AlphaFoldDB" id="A0A7K3W3S4"/>
<dbReference type="EMBL" id="JAAGWF010000012">
    <property type="protein sequence ID" value="NEK58794.1"/>
    <property type="molecule type" value="Genomic_DNA"/>
</dbReference>
<evidence type="ECO:0000313" key="2">
    <source>
        <dbReference type="EMBL" id="NEK58794.1"/>
    </source>
</evidence>
<gene>
    <name evidence="2" type="ORF">GCU56_13035</name>
</gene>
<dbReference type="PANTHER" id="PTHR11614">
    <property type="entry name" value="PHOSPHOLIPASE-RELATED"/>
    <property type="match status" value="1"/>
</dbReference>
<dbReference type="SUPFAM" id="SSF53474">
    <property type="entry name" value="alpha/beta-Hydrolases"/>
    <property type="match status" value="1"/>
</dbReference>
<dbReference type="Proteomes" id="UP000470246">
    <property type="component" value="Unassembled WGS sequence"/>
</dbReference>
<dbReference type="Pfam" id="PF12146">
    <property type="entry name" value="Hydrolase_4"/>
    <property type="match status" value="1"/>
</dbReference>
<accession>A0A7K3W3S4</accession>
<sequence length="307" mass="32277">MTSVPAEVTWLEAGGGVRLALREWAPDGPPRATVQLVHGLSEHAGRYQRLADALTARGYAVAAMDHRGHGRTTESTGRGRFGDGAGPEEVLDDVRLVTARLAEAYPGVPHVLVGHSLGSVIALASAEREGEELAGLVLSGPLGVNEQLAGMLPQLQAALDAGMGEQPVAVLGDFNGPFEPARTSYDWLSRDEAEVDAYLADALCGDDVPPTYGYAAAMFGLAVRVATPEAVAGLPDGLPALLVSGQRDPVGGADAAQVTALADLLRDRGLPVEQHVYPDARHEVFNETNRDQVTADLLTWLEERLAG</sequence>
<dbReference type="InterPro" id="IPR029058">
    <property type="entry name" value="AB_hydrolase_fold"/>
</dbReference>
<dbReference type="Gene3D" id="3.40.50.1820">
    <property type="entry name" value="alpha/beta hydrolase"/>
    <property type="match status" value="1"/>
</dbReference>
<comment type="caution">
    <text evidence="2">The sequence shown here is derived from an EMBL/GenBank/DDBJ whole genome shotgun (WGS) entry which is preliminary data.</text>
</comment>
<evidence type="ECO:0000313" key="3">
    <source>
        <dbReference type="Proteomes" id="UP000470246"/>
    </source>
</evidence>
<keyword evidence="2" id="KW-0378">Hydrolase</keyword>
<dbReference type="InterPro" id="IPR051044">
    <property type="entry name" value="MAG_DAG_Lipase"/>
</dbReference>
<dbReference type="RefSeq" id="WP_163482165.1">
    <property type="nucleotide sequence ID" value="NZ_JAAGWF010000012.1"/>
</dbReference>
<feature type="domain" description="Serine aminopeptidase S33" evidence="1">
    <location>
        <begin position="29"/>
        <end position="289"/>
    </location>
</feature>
<name>A0A7K3W3S4_9ACTN</name>
<dbReference type="InterPro" id="IPR022742">
    <property type="entry name" value="Hydrolase_4"/>
</dbReference>
<evidence type="ECO:0000259" key="1">
    <source>
        <dbReference type="Pfam" id="PF12146"/>
    </source>
</evidence>
<reference evidence="2 3" key="1">
    <citation type="submission" date="2020-02" db="EMBL/GenBank/DDBJ databases">
        <title>Geodermatophilus sabuli CPCC 205279 I12A-02694.</title>
        <authorList>
            <person name="Jiang Z."/>
        </authorList>
    </citation>
    <scope>NUCLEOTIDE SEQUENCE [LARGE SCALE GENOMIC DNA]</scope>
    <source>
        <strain evidence="2 3">I12A-02694</strain>
    </source>
</reference>
<proteinExistence type="predicted"/>
<protein>
    <submittedName>
        <fullName evidence="2">Alpha/beta hydrolase</fullName>
    </submittedName>
</protein>
<dbReference type="GO" id="GO:0016787">
    <property type="term" value="F:hydrolase activity"/>
    <property type="evidence" value="ECO:0007669"/>
    <property type="project" value="UniProtKB-KW"/>
</dbReference>
<organism evidence="2 3">
    <name type="scientific">Geodermatophilus sabuli</name>
    <dbReference type="NCBI Taxonomy" id="1564158"/>
    <lineage>
        <taxon>Bacteria</taxon>
        <taxon>Bacillati</taxon>
        <taxon>Actinomycetota</taxon>
        <taxon>Actinomycetes</taxon>
        <taxon>Geodermatophilales</taxon>
        <taxon>Geodermatophilaceae</taxon>
        <taxon>Geodermatophilus</taxon>
    </lineage>
</organism>